<dbReference type="InterPro" id="IPR036271">
    <property type="entry name" value="Tet_transcr_reg_TetR-rel_C_sf"/>
</dbReference>
<dbReference type="InterPro" id="IPR001647">
    <property type="entry name" value="HTH_TetR"/>
</dbReference>
<dbReference type="PANTHER" id="PTHR30055:SF234">
    <property type="entry name" value="HTH-TYPE TRANSCRIPTIONAL REGULATOR BETI"/>
    <property type="match status" value="1"/>
</dbReference>
<gene>
    <name evidence="6" type="ORF">ABIE21_002728</name>
</gene>
<name>A0ABV2QQ68_9MICO</name>
<sequence>MSETTAPANPSDQRSDSRRNRVRLVAAARELVAERGTDVTAAEIAARAEVGVGTLYRRFGSKDALIRDILVDGIDEVQSVAEAALDDPDSWNGLSTFFAFFSMTQFANQGIAQYLASSIDLADEETYRHNGRLRTLVRQIVQRAHDSGSLRADVTWEDIVILSRASVTADECLGVRAAPDQWQRTCAIILAGMRST</sequence>
<dbReference type="SUPFAM" id="SSF48498">
    <property type="entry name" value="Tetracyclin repressor-like, C-terminal domain"/>
    <property type="match status" value="1"/>
</dbReference>
<dbReference type="RefSeq" id="WP_354025373.1">
    <property type="nucleotide sequence ID" value="NZ_JBEPSJ010000003.1"/>
</dbReference>
<evidence type="ECO:0000313" key="7">
    <source>
        <dbReference type="Proteomes" id="UP001549257"/>
    </source>
</evidence>
<keyword evidence="7" id="KW-1185">Reference proteome</keyword>
<dbReference type="SUPFAM" id="SSF46689">
    <property type="entry name" value="Homeodomain-like"/>
    <property type="match status" value="1"/>
</dbReference>
<evidence type="ECO:0000256" key="3">
    <source>
        <dbReference type="ARBA" id="ARBA00023163"/>
    </source>
</evidence>
<dbReference type="InterPro" id="IPR049445">
    <property type="entry name" value="TetR_SbtR-like_C"/>
</dbReference>
<evidence type="ECO:0000256" key="4">
    <source>
        <dbReference type="PROSITE-ProRule" id="PRU00335"/>
    </source>
</evidence>
<evidence type="ECO:0000259" key="5">
    <source>
        <dbReference type="PROSITE" id="PS50977"/>
    </source>
</evidence>
<dbReference type="PANTHER" id="PTHR30055">
    <property type="entry name" value="HTH-TYPE TRANSCRIPTIONAL REGULATOR RUTR"/>
    <property type="match status" value="1"/>
</dbReference>
<keyword evidence="1" id="KW-0805">Transcription regulation</keyword>
<keyword evidence="2 4" id="KW-0238">DNA-binding</keyword>
<evidence type="ECO:0000256" key="1">
    <source>
        <dbReference type="ARBA" id="ARBA00023015"/>
    </source>
</evidence>
<evidence type="ECO:0000313" key="6">
    <source>
        <dbReference type="EMBL" id="MET4583209.1"/>
    </source>
</evidence>
<feature type="domain" description="HTH tetR-type" evidence="5">
    <location>
        <begin position="18"/>
        <end position="77"/>
    </location>
</feature>
<dbReference type="Pfam" id="PF21597">
    <property type="entry name" value="TetR_C_43"/>
    <property type="match status" value="1"/>
</dbReference>
<dbReference type="PROSITE" id="PS50977">
    <property type="entry name" value="HTH_TETR_2"/>
    <property type="match status" value="1"/>
</dbReference>
<comment type="caution">
    <text evidence="6">The sequence shown here is derived from an EMBL/GenBank/DDBJ whole genome shotgun (WGS) entry which is preliminary data.</text>
</comment>
<dbReference type="InterPro" id="IPR050109">
    <property type="entry name" value="HTH-type_TetR-like_transc_reg"/>
</dbReference>
<organism evidence="6 7">
    <name type="scientific">Conyzicola nivalis</name>
    <dbReference type="NCBI Taxonomy" id="1477021"/>
    <lineage>
        <taxon>Bacteria</taxon>
        <taxon>Bacillati</taxon>
        <taxon>Actinomycetota</taxon>
        <taxon>Actinomycetes</taxon>
        <taxon>Micrococcales</taxon>
        <taxon>Microbacteriaceae</taxon>
        <taxon>Conyzicola</taxon>
    </lineage>
</organism>
<feature type="DNA-binding region" description="H-T-H motif" evidence="4">
    <location>
        <begin position="40"/>
        <end position="59"/>
    </location>
</feature>
<dbReference type="Proteomes" id="UP001549257">
    <property type="component" value="Unassembled WGS sequence"/>
</dbReference>
<dbReference type="Gene3D" id="1.10.357.10">
    <property type="entry name" value="Tetracycline Repressor, domain 2"/>
    <property type="match status" value="1"/>
</dbReference>
<dbReference type="PRINTS" id="PR00455">
    <property type="entry name" value="HTHTETR"/>
</dbReference>
<keyword evidence="3" id="KW-0804">Transcription</keyword>
<protein>
    <submittedName>
        <fullName evidence="6">AcrR family transcriptional regulator</fullName>
    </submittedName>
</protein>
<dbReference type="InterPro" id="IPR009057">
    <property type="entry name" value="Homeodomain-like_sf"/>
</dbReference>
<accession>A0ABV2QQ68</accession>
<dbReference type="Pfam" id="PF00440">
    <property type="entry name" value="TetR_N"/>
    <property type="match status" value="1"/>
</dbReference>
<evidence type="ECO:0000256" key="2">
    <source>
        <dbReference type="ARBA" id="ARBA00023125"/>
    </source>
</evidence>
<dbReference type="EMBL" id="JBEPSJ010000003">
    <property type="protein sequence ID" value="MET4583209.1"/>
    <property type="molecule type" value="Genomic_DNA"/>
</dbReference>
<reference evidence="6 7" key="1">
    <citation type="submission" date="2024-06" db="EMBL/GenBank/DDBJ databases">
        <title>Sorghum-associated microbial communities from plants grown in Nebraska, USA.</title>
        <authorList>
            <person name="Schachtman D."/>
        </authorList>
    </citation>
    <scope>NUCLEOTIDE SEQUENCE [LARGE SCALE GENOMIC DNA]</scope>
    <source>
        <strain evidence="6 7">2857</strain>
    </source>
</reference>
<proteinExistence type="predicted"/>